<keyword evidence="6 8" id="KW-0472">Membrane</keyword>
<proteinExistence type="inferred from homology"/>
<evidence type="ECO:0000256" key="3">
    <source>
        <dbReference type="ARBA" id="ARBA00022475"/>
    </source>
</evidence>
<feature type="transmembrane region" description="Helical" evidence="8">
    <location>
        <begin position="251"/>
        <end position="273"/>
    </location>
</feature>
<keyword evidence="5 8" id="KW-1133">Transmembrane helix</keyword>
<feature type="transmembrane region" description="Helical" evidence="8">
    <location>
        <begin position="409"/>
        <end position="430"/>
    </location>
</feature>
<sequence length="434" mass="45398">MSVVIIVVAILVLLLLTIRKVSPFIALLLVTLMVGAMYGLPFPKLMKAVQDGVGSILGSMALILCLGAMQGKLLEKSGAAAVISRYLMKKFGAGNLQWAVLFMGFLVGIPLFYNAGFVILVPFIFTIAASAGVPILYVAIPMVASLSVTHGFLPPHPGPVGLAAIFKASVGKTILYGLIISIPILWMAGILFGRRFRHHGTMAPPSELAVEEKNLPGATTSIMVALLPVLLIAVPAGLLPLLNPEQRVAKFLAAIGDPVFAMFISALLAGYFLGIRKGKTITTVMGYYSSAIESIAMIMMVIAAGGAFKEVLTVTGVANEVAGFATANSFPPLVAGWLVAATIRVVIGSATIAGLTAAGILAPLVAAGGVSPEWMVLSVGAGSVFCSHVNDTGFWMFKEYFGLTVKETLLSWTIMESIVSIAGLLLVLLASSFM</sequence>
<evidence type="ECO:0000256" key="4">
    <source>
        <dbReference type="ARBA" id="ARBA00022692"/>
    </source>
</evidence>
<feature type="transmembrane region" description="Helical" evidence="8">
    <location>
        <begin position="173"/>
        <end position="193"/>
    </location>
</feature>
<keyword evidence="3" id="KW-1003">Cell membrane</keyword>
<protein>
    <recommendedName>
        <fullName evidence="11">Gluconate transporter</fullName>
    </recommendedName>
</protein>
<gene>
    <name evidence="9" type="ORF">BC349_14380</name>
</gene>
<dbReference type="PANTHER" id="PTHR30354">
    <property type="entry name" value="GNT FAMILY GLUCONATE TRANSPORTER"/>
    <property type="match status" value="1"/>
</dbReference>
<evidence type="ECO:0000256" key="1">
    <source>
        <dbReference type="ARBA" id="ARBA00004651"/>
    </source>
</evidence>
<feature type="transmembrane region" description="Helical" evidence="8">
    <location>
        <begin position="24"/>
        <end position="40"/>
    </location>
</feature>
<evidence type="ECO:0000256" key="5">
    <source>
        <dbReference type="ARBA" id="ARBA00022989"/>
    </source>
</evidence>
<evidence type="ECO:0000256" key="6">
    <source>
        <dbReference type="ARBA" id="ARBA00023136"/>
    </source>
</evidence>
<comment type="subcellular location">
    <subcellularLocation>
        <location evidence="1">Cell membrane</location>
        <topology evidence="1">Multi-pass membrane protein</topology>
    </subcellularLocation>
</comment>
<evidence type="ECO:0000256" key="8">
    <source>
        <dbReference type="SAM" id="Phobius"/>
    </source>
</evidence>
<accession>A0ABR7MB36</accession>
<feature type="transmembrane region" description="Helical" evidence="8">
    <location>
        <begin position="334"/>
        <end position="362"/>
    </location>
</feature>
<evidence type="ECO:0000256" key="2">
    <source>
        <dbReference type="ARBA" id="ARBA00022448"/>
    </source>
</evidence>
<feature type="transmembrane region" description="Helical" evidence="8">
    <location>
        <begin position="98"/>
        <end position="128"/>
    </location>
</feature>
<comment type="similarity">
    <text evidence="7">Belongs to the GntP permease family.</text>
</comment>
<feature type="transmembrane region" description="Helical" evidence="8">
    <location>
        <begin position="214"/>
        <end position="239"/>
    </location>
</feature>
<name>A0ABR7MB36_9BACT</name>
<reference evidence="9 10" key="1">
    <citation type="submission" date="2016-07" db="EMBL/GenBank/DDBJ databases">
        <title>Genome analysis of Flavihumibacter stibioxidans YS-17.</title>
        <authorList>
            <person name="Shi K."/>
            <person name="Han Y."/>
            <person name="Wang G."/>
        </authorList>
    </citation>
    <scope>NUCLEOTIDE SEQUENCE [LARGE SCALE GENOMIC DNA]</scope>
    <source>
        <strain evidence="9 10">YS-17</strain>
    </source>
</reference>
<evidence type="ECO:0000256" key="7">
    <source>
        <dbReference type="ARBA" id="ARBA00049663"/>
    </source>
</evidence>
<organism evidence="9 10">
    <name type="scientific">Flavihumibacter stibioxidans</name>
    <dbReference type="NCBI Taxonomy" id="1834163"/>
    <lineage>
        <taxon>Bacteria</taxon>
        <taxon>Pseudomonadati</taxon>
        <taxon>Bacteroidota</taxon>
        <taxon>Chitinophagia</taxon>
        <taxon>Chitinophagales</taxon>
        <taxon>Chitinophagaceae</taxon>
        <taxon>Flavihumibacter</taxon>
    </lineage>
</organism>
<dbReference type="RefSeq" id="WP_187257556.1">
    <property type="nucleotide sequence ID" value="NZ_JBHULF010000006.1"/>
</dbReference>
<dbReference type="PIRSF" id="PIRSF002746">
    <property type="entry name" value="Gluconate_transporter"/>
    <property type="match status" value="1"/>
</dbReference>
<dbReference type="InterPro" id="IPR003474">
    <property type="entry name" value="Glcn_transporter"/>
</dbReference>
<evidence type="ECO:0000313" key="9">
    <source>
        <dbReference type="EMBL" id="MBC6492245.1"/>
    </source>
</evidence>
<dbReference type="PANTHER" id="PTHR30354:SF22">
    <property type="entry name" value="HIGH-AFFINITY GLUCONATE TRANSPORTER"/>
    <property type="match status" value="1"/>
</dbReference>
<comment type="caution">
    <text evidence="9">The sequence shown here is derived from an EMBL/GenBank/DDBJ whole genome shotgun (WGS) entry which is preliminary data.</text>
</comment>
<feature type="transmembrane region" description="Helical" evidence="8">
    <location>
        <begin position="52"/>
        <end position="69"/>
    </location>
</feature>
<keyword evidence="10" id="KW-1185">Reference proteome</keyword>
<dbReference type="EMBL" id="MBUA01000027">
    <property type="protein sequence ID" value="MBC6492245.1"/>
    <property type="molecule type" value="Genomic_DNA"/>
</dbReference>
<evidence type="ECO:0008006" key="11">
    <source>
        <dbReference type="Google" id="ProtNLM"/>
    </source>
</evidence>
<feature type="transmembrane region" description="Helical" evidence="8">
    <location>
        <begin position="285"/>
        <end position="308"/>
    </location>
</feature>
<dbReference type="Pfam" id="PF02447">
    <property type="entry name" value="GntP_permease"/>
    <property type="match status" value="1"/>
</dbReference>
<dbReference type="Proteomes" id="UP000765802">
    <property type="component" value="Unassembled WGS sequence"/>
</dbReference>
<evidence type="ECO:0000313" key="10">
    <source>
        <dbReference type="Proteomes" id="UP000765802"/>
    </source>
</evidence>
<keyword evidence="2" id="KW-0813">Transport</keyword>
<dbReference type="NCBIfam" id="TIGR00791">
    <property type="entry name" value="gntP"/>
    <property type="match status" value="1"/>
</dbReference>
<keyword evidence="4 8" id="KW-0812">Transmembrane</keyword>